<sequence length="78" mass="8592">MDNISTRAIVNGDASETANVPRVHGTKMHGAARLESFLKDDGLKTMLPFMTTSTEKSQADHEAKASEDIEKIMANWDK</sequence>
<protein>
    <submittedName>
        <fullName evidence="1">Uncharacterized protein</fullName>
    </submittedName>
</protein>
<accession>A0ABQ9STK8</accession>
<dbReference type="RefSeq" id="XP_060351975.1">
    <property type="nucleotide sequence ID" value="XM_060490509.1"/>
</dbReference>
<proteinExistence type="predicted"/>
<dbReference type="GeneID" id="85374408"/>
<organism evidence="1 2">
    <name type="scientific">Colletotrichum paranaense</name>
    <dbReference type="NCBI Taxonomy" id="1914294"/>
    <lineage>
        <taxon>Eukaryota</taxon>
        <taxon>Fungi</taxon>
        <taxon>Dikarya</taxon>
        <taxon>Ascomycota</taxon>
        <taxon>Pezizomycotina</taxon>
        <taxon>Sordariomycetes</taxon>
        <taxon>Hypocreomycetidae</taxon>
        <taxon>Glomerellales</taxon>
        <taxon>Glomerellaceae</taxon>
        <taxon>Colletotrichum</taxon>
        <taxon>Colletotrichum acutatum species complex</taxon>
    </lineage>
</organism>
<keyword evidence="2" id="KW-1185">Reference proteome</keyword>
<evidence type="ECO:0000313" key="2">
    <source>
        <dbReference type="Proteomes" id="UP001241169"/>
    </source>
</evidence>
<dbReference type="EMBL" id="MOPA01000004">
    <property type="protein sequence ID" value="KAK1542848.1"/>
    <property type="molecule type" value="Genomic_DNA"/>
</dbReference>
<dbReference type="Proteomes" id="UP001241169">
    <property type="component" value="Unassembled WGS sequence"/>
</dbReference>
<evidence type="ECO:0000313" key="1">
    <source>
        <dbReference type="EMBL" id="KAK1542848.1"/>
    </source>
</evidence>
<name>A0ABQ9STK8_9PEZI</name>
<reference evidence="1 2" key="1">
    <citation type="submission" date="2016-10" db="EMBL/GenBank/DDBJ databases">
        <title>The genome sequence of Colletotrichum fioriniae PJ7.</title>
        <authorList>
            <person name="Baroncelli R."/>
        </authorList>
    </citation>
    <scope>NUCLEOTIDE SEQUENCE [LARGE SCALE GENOMIC DNA]</scope>
    <source>
        <strain evidence="1 2">IMI 384185</strain>
    </source>
</reference>
<gene>
    <name evidence="1" type="ORF">CPAR01_06235</name>
</gene>
<comment type="caution">
    <text evidence="1">The sequence shown here is derived from an EMBL/GenBank/DDBJ whole genome shotgun (WGS) entry which is preliminary data.</text>
</comment>